<dbReference type="PANTHER" id="PTHR41373">
    <property type="entry name" value="DUF2156 DOMAIN-CONTAINING PROTEIN"/>
    <property type="match status" value="1"/>
</dbReference>
<dbReference type="Pfam" id="PF09924">
    <property type="entry name" value="LPG_synthase_C"/>
    <property type="match status" value="1"/>
</dbReference>
<gene>
    <name evidence="2" type="ORF">IAA67_08180</name>
</gene>
<dbReference type="EMBL" id="DVFN01000116">
    <property type="protein sequence ID" value="HIQ70290.1"/>
    <property type="molecule type" value="Genomic_DNA"/>
</dbReference>
<dbReference type="InterPro" id="IPR016732">
    <property type="entry name" value="UCP018688"/>
</dbReference>
<feature type="domain" description="Phosphatidylglycerol lysyltransferase C-terminal" evidence="1">
    <location>
        <begin position="25"/>
        <end position="290"/>
    </location>
</feature>
<accession>A0A9D0Z9A8</accession>
<dbReference type="PANTHER" id="PTHR41373:SF1">
    <property type="entry name" value="PHOSPHATIDYLGLYCEROL LYSYLTRANSFERASE C-TERMINAL DOMAIN-CONTAINING PROTEIN"/>
    <property type="match status" value="1"/>
</dbReference>
<sequence length="297" mass="34879">MNECRKPTLADRPWIQKLYEASGYRGAEYTFANLYLWSFYYGEVAEVEGYLCQRLTYRGVHQYLYPAGSGDIRPVLERIIADSRREGKPLVIRSLTNETKAQLESLYPGRFEFTPDRDAYDYLYEIDTLADLPGRKLQSKRNHINRFVEAWPSWYTRPVTVHNLHVCAKLAEKWYESHHESAADRRALTKALEHFEALKFEGIILYAEEGRPVGFDLGNRISKDTFDVNFEKAFAEIQGAYPLVNREFARYIREKHPDIRYLNREDDMGIEGLRKAKESYYPIFLEKYIATEKEAQP</sequence>
<evidence type="ECO:0000313" key="2">
    <source>
        <dbReference type="EMBL" id="HIQ70290.1"/>
    </source>
</evidence>
<dbReference type="PIRSF" id="PIRSF018688">
    <property type="entry name" value="UCP018688"/>
    <property type="match status" value="1"/>
</dbReference>
<dbReference type="SUPFAM" id="SSF55729">
    <property type="entry name" value="Acyl-CoA N-acyltransferases (Nat)"/>
    <property type="match status" value="2"/>
</dbReference>
<dbReference type="Gene3D" id="3.40.630.30">
    <property type="match status" value="1"/>
</dbReference>
<dbReference type="InterPro" id="IPR016181">
    <property type="entry name" value="Acyl_CoA_acyltransferase"/>
</dbReference>
<dbReference type="InterPro" id="IPR024320">
    <property type="entry name" value="LPG_synthase_C"/>
</dbReference>
<dbReference type="Proteomes" id="UP000886874">
    <property type="component" value="Unassembled WGS sequence"/>
</dbReference>
<evidence type="ECO:0000313" key="3">
    <source>
        <dbReference type="Proteomes" id="UP000886874"/>
    </source>
</evidence>
<reference evidence="2" key="1">
    <citation type="submission" date="2020-10" db="EMBL/GenBank/DDBJ databases">
        <authorList>
            <person name="Gilroy R."/>
        </authorList>
    </citation>
    <scope>NUCLEOTIDE SEQUENCE</scope>
    <source>
        <strain evidence="2">ChiSjej2B20-13462</strain>
    </source>
</reference>
<name>A0A9D0Z9A8_9FIRM</name>
<evidence type="ECO:0000259" key="1">
    <source>
        <dbReference type="Pfam" id="PF09924"/>
    </source>
</evidence>
<organism evidence="2 3">
    <name type="scientific">Candidatus Avoscillospira stercorigallinarum</name>
    <dbReference type="NCBI Taxonomy" id="2840708"/>
    <lineage>
        <taxon>Bacteria</taxon>
        <taxon>Bacillati</taxon>
        <taxon>Bacillota</taxon>
        <taxon>Clostridia</taxon>
        <taxon>Eubacteriales</taxon>
        <taxon>Oscillospiraceae</taxon>
        <taxon>Oscillospiraceae incertae sedis</taxon>
        <taxon>Candidatus Avoscillospira</taxon>
    </lineage>
</organism>
<comment type="caution">
    <text evidence="2">The sequence shown here is derived from an EMBL/GenBank/DDBJ whole genome shotgun (WGS) entry which is preliminary data.</text>
</comment>
<dbReference type="AlphaFoldDB" id="A0A9D0Z9A8"/>
<proteinExistence type="predicted"/>
<reference evidence="2" key="2">
    <citation type="journal article" date="2021" name="PeerJ">
        <title>Extensive microbial diversity within the chicken gut microbiome revealed by metagenomics and culture.</title>
        <authorList>
            <person name="Gilroy R."/>
            <person name="Ravi A."/>
            <person name="Getino M."/>
            <person name="Pursley I."/>
            <person name="Horton D.L."/>
            <person name="Alikhan N.F."/>
            <person name="Baker D."/>
            <person name="Gharbi K."/>
            <person name="Hall N."/>
            <person name="Watson M."/>
            <person name="Adriaenssens E.M."/>
            <person name="Foster-Nyarko E."/>
            <person name="Jarju S."/>
            <person name="Secka A."/>
            <person name="Antonio M."/>
            <person name="Oren A."/>
            <person name="Chaudhuri R.R."/>
            <person name="La Ragione R."/>
            <person name="Hildebrand F."/>
            <person name="Pallen M.J."/>
        </authorList>
    </citation>
    <scope>NUCLEOTIDE SEQUENCE</scope>
    <source>
        <strain evidence="2">ChiSjej2B20-13462</strain>
    </source>
</reference>
<protein>
    <submittedName>
        <fullName evidence="2">DUF2156 domain-containing protein</fullName>
    </submittedName>
</protein>